<name>A0A4S8J3N8_MUSBA</name>
<proteinExistence type="predicted"/>
<accession>A0A4S8J3N8</accession>
<evidence type="ECO:0000313" key="1">
    <source>
        <dbReference type="EMBL" id="THU56010.1"/>
    </source>
</evidence>
<keyword evidence="2" id="KW-1185">Reference proteome</keyword>
<organism evidence="1 2">
    <name type="scientific">Musa balbisiana</name>
    <name type="common">Banana</name>
    <dbReference type="NCBI Taxonomy" id="52838"/>
    <lineage>
        <taxon>Eukaryota</taxon>
        <taxon>Viridiplantae</taxon>
        <taxon>Streptophyta</taxon>
        <taxon>Embryophyta</taxon>
        <taxon>Tracheophyta</taxon>
        <taxon>Spermatophyta</taxon>
        <taxon>Magnoliopsida</taxon>
        <taxon>Liliopsida</taxon>
        <taxon>Zingiberales</taxon>
        <taxon>Musaceae</taxon>
        <taxon>Musa</taxon>
    </lineage>
</organism>
<comment type="caution">
    <text evidence="1">The sequence shown here is derived from an EMBL/GenBank/DDBJ whole genome shotgun (WGS) entry which is preliminary data.</text>
</comment>
<dbReference type="Proteomes" id="UP000317650">
    <property type="component" value="Chromosome 11"/>
</dbReference>
<gene>
    <name evidence="1" type="ORF">C4D60_Mb11t12760</name>
</gene>
<dbReference type="AlphaFoldDB" id="A0A4S8J3N8"/>
<dbReference type="EMBL" id="PYDT01000007">
    <property type="protein sequence ID" value="THU56010.1"/>
    <property type="molecule type" value="Genomic_DNA"/>
</dbReference>
<sequence>MRAALQEDRAATELVGVDVGESADDVGHEGGVVTEADGFEEHGSVEHDDVDAGELLERGREGMRMTIVSRGAPRSWPPARYGHPRILQLLQDVRPGVLHALGLLVGHHQVVILGLDVVGAEDLAEHGIVFLVVAALDEGVGGYRTG</sequence>
<protein>
    <submittedName>
        <fullName evidence="1">Uncharacterized protein</fullName>
    </submittedName>
</protein>
<reference evidence="1 2" key="1">
    <citation type="journal article" date="2019" name="Nat. Plants">
        <title>Genome sequencing of Musa balbisiana reveals subgenome evolution and function divergence in polyploid bananas.</title>
        <authorList>
            <person name="Yao X."/>
        </authorList>
    </citation>
    <scope>NUCLEOTIDE SEQUENCE [LARGE SCALE GENOMIC DNA]</scope>
    <source>
        <strain evidence="2">cv. DH-PKW</strain>
        <tissue evidence="1">Leaves</tissue>
    </source>
</reference>
<evidence type="ECO:0000313" key="2">
    <source>
        <dbReference type="Proteomes" id="UP000317650"/>
    </source>
</evidence>